<dbReference type="Proteomes" id="UP000186922">
    <property type="component" value="Unassembled WGS sequence"/>
</dbReference>
<dbReference type="EMBL" id="BDGG01000001">
    <property type="protein sequence ID" value="GAU89816.1"/>
    <property type="molecule type" value="Genomic_DNA"/>
</dbReference>
<reference evidence="1 2" key="1">
    <citation type="journal article" date="2016" name="Nat. Commun.">
        <title>Extremotolerant tardigrade genome and improved radiotolerance of human cultured cells by tardigrade-unique protein.</title>
        <authorList>
            <person name="Hashimoto T."/>
            <person name="Horikawa D.D."/>
            <person name="Saito Y."/>
            <person name="Kuwahara H."/>
            <person name="Kozuka-Hata H."/>
            <person name="Shin-I T."/>
            <person name="Minakuchi Y."/>
            <person name="Ohishi K."/>
            <person name="Motoyama A."/>
            <person name="Aizu T."/>
            <person name="Enomoto A."/>
            <person name="Kondo K."/>
            <person name="Tanaka S."/>
            <person name="Hara Y."/>
            <person name="Koshikawa S."/>
            <person name="Sagara H."/>
            <person name="Miura T."/>
            <person name="Yokobori S."/>
            <person name="Miyagawa K."/>
            <person name="Suzuki Y."/>
            <person name="Kubo T."/>
            <person name="Oyama M."/>
            <person name="Kohara Y."/>
            <person name="Fujiyama A."/>
            <person name="Arakawa K."/>
            <person name="Katayama T."/>
            <person name="Toyoda A."/>
            <person name="Kunieda T."/>
        </authorList>
    </citation>
    <scope>NUCLEOTIDE SEQUENCE [LARGE SCALE GENOMIC DNA]</scope>
    <source>
        <strain evidence="1 2">YOKOZUNA-1</strain>
    </source>
</reference>
<evidence type="ECO:0000313" key="1">
    <source>
        <dbReference type="EMBL" id="GAU89816.1"/>
    </source>
</evidence>
<name>A0A1D1UJD0_RAMVA</name>
<keyword evidence="2" id="KW-1185">Reference proteome</keyword>
<comment type="caution">
    <text evidence="1">The sequence shown here is derived from an EMBL/GenBank/DDBJ whole genome shotgun (WGS) entry which is preliminary data.</text>
</comment>
<protein>
    <submittedName>
        <fullName evidence="1">Uncharacterized protein</fullName>
    </submittedName>
</protein>
<organism evidence="1 2">
    <name type="scientific">Ramazzottius varieornatus</name>
    <name type="common">Water bear</name>
    <name type="synonym">Tardigrade</name>
    <dbReference type="NCBI Taxonomy" id="947166"/>
    <lineage>
        <taxon>Eukaryota</taxon>
        <taxon>Metazoa</taxon>
        <taxon>Ecdysozoa</taxon>
        <taxon>Tardigrada</taxon>
        <taxon>Eutardigrada</taxon>
        <taxon>Parachela</taxon>
        <taxon>Hypsibioidea</taxon>
        <taxon>Ramazzottiidae</taxon>
        <taxon>Ramazzottius</taxon>
    </lineage>
</organism>
<sequence>MDQVNPLRPAGFPMPKGHMWKILDDIVVTGIFQRDKAVQPLKECEMSKKAEAIENTSDIKIITVEKVETSEEQAKNEMALREPTSSS</sequence>
<proteinExistence type="predicted"/>
<gene>
    <name evidence="1" type="primary">RvY_02320-1</name>
    <name evidence="1" type="synonym">RvY_02320.1</name>
    <name evidence="1" type="ORF">RvY_02320</name>
</gene>
<evidence type="ECO:0000313" key="2">
    <source>
        <dbReference type="Proteomes" id="UP000186922"/>
    </source>
</evidence>
<dbReference type="AlphaFoldDB" id="A0A1D1UJD0"/>
<accession>A0A1D1UJD0</accession>